<evidence type="ECO:0000259" key="4">
    <source>
        <dbReference type="Pfam" id="PF13439"/>
    </source>
</evidence>
<feature type="domain" description="Glycosyl transferase family 1" evidence="3">
    <location>
        <begin position="546"/>
        <end position="682"/>
    </location>
</feature>
<evidence type="ECO:0000313" key="5">
    <source>
        <dbReference type="EMBL" id="SEA47993.1"/>
    </source>
</evidence>
<reference evidence="6" key="1">
    <citation type="submission" date="2016-10" db="EMBL/GenBank/DDBJ databases">
        <authorList>
            <person name="Varghese N."/>
            <person name="Submissions S."/>
        </authorList>
    </citation>
    <scope>NUCLEOTIDE SEQUENCE [LARGE SCALE GENOMIC DNA]</scope>
    <source>
        <strain evidence="6">KPR-1</strain>
    </source>
</reference>
<dbReference type="Pfam" id="PF00534">
    <property type="entry name" value="Glycos_transf_1"/>
    <property type="match status" value="1"/>
</dbReference>
<dbReference type="GO" id="GO:1901137">
    <property type="term" value="P:carbohydrate derivative biosynthetic process"/>
    <property type="evidence" value="ECO:0007669"/>
    <property type="project" value="UniProtKB-ARBA"/>
</dbReference>
<dbReference type="Pfam" id="PF13439">
    <property type="entry name" value="Glyco_transf_4"/>
    <property type="match status" value="1"/>
</dbReference>
<accession>A0A1H4BIK3</accession>
<organism evidence="5 6">
    <name type="scientific">Bowdeniella nasicola</name>
    <dbReference type="NCBI Taxonomy" id="208480"/>
    <lineage>
        <taxon>Bacteria</taxon>
        <taxon>Bacillati</taxon>
        <taxon>Actinomycetota</taxon>
        <taxon>Actinomycetes</taxon>
        <taxon>Actinomycetales</taxon>
        <taxon>Actinomycetaceae</taxon>
        <taxon>Bowdeniella</taxon>
    </lineage>
</organism>
<dbReference type="InterPro" id="IPR028098">
    <property type="entry name" value="Glyco_trans_4-like_N"/>
</dbReference>
<name>A0A1H4BIK3_9ACTO</name>
<dbReference type="InterPro" id="IPR050194">
    <property type="entry name" value="Glycosyltransferase_grp1"/>
</dbReference>
<proteinExistence type="predicted"/>
<feature type="domain" description="Glycosyltransferase subfamily 4-like N-terminal" evidence="4">
    <location>
        <begin position="14"/>
        <end position="138"/>
    </location>
</feature>
<dbReference type="CDD" id="cd03801">
    <property type="entry name" value="GT4_PimA-like"/>
    <property type="match status" value="1"/>
</dbReference>
<dbReference type="AlphaFoldDB" id="A0A1H4BIK3"/>
<dbReference type="Proteomes" id="UP000199288">
    <property type="component" value="Unassembled WGS sequence"/>
</dbReference>
<evidence type="ECO:0000259" key="3">
    <source>
        <dbReference type="Pfam" id="PF00534"/>
    </source>
</evidence>
<keyword evidence="6" id="KW-1185">Reference proteome</keyword>
<evidence type="ECO:0000313" key="6">
    <source>
        <dbReference type="Proteomes" id="UP000199288"/>
    </source>
</evidence>
<keyword evidence="1" id="KW-0328">Glycosyltransferase</keyword>
<keyword evidence="2 5" id="KW-0808">Transferase</keyword>
<dbReference type="EMBL" id="FNQV01000010">
    <property type="protein sequence ID" value="SEA47993.1"/>
    <property type="molecule type" value="Genomic_DNA"/>
</dbReference>
<sequence>MTLTIDLLANQGEIGGGEVMLLNIAEALRALDVPVRVVAPACPDEVVRTAADRGFKVQPVPGSGRAAYARNLRQEVARRRSRILWANGLLPALATAGLPRRIVHYHQEASGAQSVAFALSKLGAMRVFVPSAAMQERMPGTEVLHNWVDQVKVKNNPAIGARTRIGFLGRISKDKGILTLLDAMEELQAENPDQFELVIAGDSRFVDKAEAAEIGAALAATPVAVEQLGWVSREVFFESIDCLVVPSLVSESFGLVIAEAMSAGIPVITSDRGALPEVAGSAAAAIVPAADSHALAGAIAHVTATSSESMSSEGIRRWSEYFSPDAGRRRIANVVASLEAESGPKPVAIAHDYLTQRGGAERVVLAFHRMYPDATIYTTLYNPETTFPEFRQATIVTSPLNRIGLFRRDHRLALPFLAFAASAMRVREAHAVVSSSGWAHGFRYDGKALIYCHTPARWLYLPQDYLGDERGLKATILRFLTPALTWWDQRAAAKHGSYVGNSTVVRERIAQVYDKEDVGLIFPPHSVDTSGTQDPIPGVSEHVADGYLLVVSRLMPYKNVDKVVTAAKLAGKQIVVVGSGPEESRIRSMVDGVGFLAKDLTDAQLRWAYAHCGALVTVSHEDFGITPLEASAWGKPTIALREGGFLDSIAEGVNGVYCESPDPHDIVRAIERAEQVTWNAEAIREHAAHFSEERFAQEIHQAVRELD</sequence>
<dbReference type="GO" id="GO:0016757">
    <property type="term" value="F:glycosyltransferase activity"/>
    <property type="evidence" value="ECO:0007669"/>
    <property type="project" value="UniProtKB-KW"/>
</dbReference>
<gene>
    <name evidence="5" type="ORF">SAMN02910418_01673</name>
</gene>
<protein>
    <submittedName>
        <fullName evidence="5">Glycosyltransferase involved in cell wall bisynthesis</fullName>
    </submittedName>
</protein>
<dbReference type="RefSeq" id="WP_092564843.1">
    <property type="nucleotide sequence ID" value="NZ_FNQV01000010.1"/>
</dbReference>
<evidence type="ECO:0000256" key="2">
    <source>
        <dbReference type="ARBA" id="ARBA00022679"/>
    </source>
</evidence>
<dbReference type="SUPFAM" id="SSF53756">
    <property type="entry name" value="UDP-Glycosyltransferase/glycogen phosphorylase"/>
    <property type="match status" value="2"/>
</dbReference>
<dbReference type="OrthoDB" id="9801573at2"/>
<dbReference type="PANTHER" id="PTHR45947">
    <property type="entry name" value="SULFOQUINOVOSYL TRANSFERASE SQD2"/>
    <property type="match status" value="1"/>
</dbReference>
<dbReference type="Gene3D" id="3.40.50.2000">
    <property type="entry name" value="Glycogen Phosphorylase B"/>
    <property type="match status" value="4"/>
</dbReference>
<dbReference type="PANTHER" id="PTHR45947:SF3">
    <property type="entry name" value="SULFOQUINOVOSYL TRANSFERASE SQD2"/>
    <property type="match status" value="1"/>
</dbReference>
<dbReference type="InterPro" id="IPR001296">
    <property type="entry name" value="Glyco_trans_1"/>
</dbReference>
<dbReference type="Pfam" id="PF13692">
    <property type="entry name" value="Glyco_trans_1_4"/>
    <property type="match status" value="1"/>
</dbReference>
<evidence type="ECO:0000256" key="1">
    <source>
        <dbReference type="ARBA" id="ARBA00022676"/>
    </source>
</evidence>